<evidence type="ECO:0000313" key="7">
    <source>
        <dbReference type="Proteomes" id="UP001176883"/>
    </source>
</evidence>
<evidence type="ECO:0000256" key="2">
    <source>
        <dbReference type="ARBA" id="ARBA00023125"/>
    </source>
</evidence>
<feature type="DNA-binding region" description="H-T-H motif" evidence="4">
    <location>
        <begin position="28"/>
        <end position="47"/>
    </location>
</feature>
<evidence type="ECO:0000313" key="6">
    <source>
        <dbReference type="EMBL" id="MDO5971408.1"/>
    </source>
</evidence>
<dbReference type="PROSITE" id="PS50977">
    <property type="entry name" value="HTH_TETR_2"/>
    <property type="match status" value="1"/>
</dbReference>
<comment type="caution">
    <text evidence="6">The sequence shown here is derived from an EMBL/GenBank/DDBJ whole genome shotgun (WGS) entry which is preliminary data.</text>
</comment>
<dbReference type="Pfam" id="PF00440">
    <property type="entry name" value="TetR_N"/>
    <property type="match status" value="1"/>
</dbReference>
<keyword evidence="7" id="KW-1185">Reference proteome</keyword>
<evidence type="ECO:0000256" key="1">
    <source>
        <dbReference type="ARBA" id="ARBA00023015"/>
    </source>
</evidence>
<gene>
    <name evidence="6" type="ORF">Q4Q35_16500</name>
</gene>
<dbReference type="Proteomes" id="UP001176883">
    <property type="component" value="Unassembled WGS sequence"/>
</dbReference>
<feature type="domain" description="HTH tetR-type" evidence="5">
    <location>
        <begin position="5"/>
        <end position="65"/>
    </location>
</feature>
<protein>
    <submittedName>
        <fullName evidence="6">TetR/AcrR family transcriptional regulator</fullName>
    </submittedName>
</protein>
<proteinExistence type="predicted"/>
<dbReference type="SUPFAM" id="SSF46689">
    <property type="entry name" value="Homeodomain-like"/>
    <property type="match status" value="1"/>
</dbReference>
<dbReference type="Gene3D" id="1.10.357.10">
    <property type="entry name" value="Tetracycline Repressor, domain 2"/>
    <property type="match status" value="1"/>
</dbReference>
<evidence type="ECO:0000259" key="5">
    <source>
        <dbReference type="PROSITE" id="PS50977"/>
    </source>
</evidence>
<organism evidence="6 7">
    <name type="scientific">Flavivirga aquimarina</name>
    <dbReference type="NCBI Taxonomy" id="2027862"/>
    <lineage>
        <taxon>Bacteria</taxon>
        <taxon>Pseudomonadati</taxon>
        <taxon>Bacteroidota</taxon>
        <taxon>Flavobacteriia</taxon>
        <taxon>Flavobacteriales</taxon>
        <taxon>Flavobacteriaceae</taxon>
        <taxon>Flavivirga</taxon>
    </lineage>
</organism>
<reference evidence="6" key="1">
    <citation type="submission" date="2023-07" db="EMBL/GenBank/DDBJ databases">
        <title>Two novel species in the genus Flavivirga.</title>
        <authorList>
            <person name="Kwon K."/>
        </authorList>
    </citation>
    <scope>NUCLEOTIDE SEQUENCE</scope>
    <source>
        <strain evidence="6">KCTC 52353</strain>
    </source>
</reference>
<dbReference type="InterPro" id="IPR009057">
    <property type="entry name" value="Homeodomain-like_sf"/>
</dbReference>
<dbReference type="RefSeq" id="WP_303279124.1">
    <property type="nucleotide sequence ID" value="NZ_JAUOEK010000155.1"/>
</dbReference>
<keyword evidence="3" id="KW-0804">Transcription</keyword>
<evidence type="ECO:0000256" key="3">
    <source>
        <dbReference type="ARBA" id="ARBA00023163"/>
    </source>
</evidence>
<dbReference type="InterPro" id="IPR001647">
    <property type="entry name" value="HTH_TetR"/>
</dbReference>
<dbReference type="EMBL" id="JAUOEK010000155">
    <property type="protein sequence ID" value="MDO5971408.1"/>
    <property type="molecule type" value="Genomic_DNA"/>
</dbReference>
<dbReference type="PANTHER" id="PTHR47506:SF3">
    <property type="entry name" value="HTH-TYPE TRANSCRIPTIONAL REGULATOR LMRA"/>
    <property type="match status" value="1"/>
</dbReference>
<keyword evidence="2 4" id="KW-0238">DNA-binding</keyword>
<name>A0ABT8WED5_9FLAO</name>
<evidence type="ECO:0000256" key="4">
    <source>
        <dbReference type="PROSITE-ProRule" id="PRU00335"/>
    </source>
</evidence>
<accession>A0ABT8WED5</accession>
<sequence length="187" mass="21184">MRPQKVQDEEIITSLVKSFRSHGYEGSSLAELAKSTGLKKASLYHRFPKGKHEMAVAVLDYIEEWVDEHILKLLMDDAKPPVDRLIKVLDEIRISYDKGNETCIFRALSLGQSLSLFDAQIKKGMNTWIIAFKTLGLSFGFDEDEAQKKAMNTLIKIQGSLIVTKGLDDLKVFENTLNDIKSDYLKT</sequence>
<keyword evidence="1" id="KW-0805">Transcription regulation</keyword>
<dbReference type="PANTHER" id="PTHR47506">
    <property type="entry name" value="TRANSCRIPTIONAL REGULATORY PROTEIN"/>
    <property type="match status" value="1"/>
</dbReference>